<dbReference type="EMBL" id="CP162599">
    <property type="protein sequence ID" value="XDK32668.1"/>
    <property type="molecule type" value="Genomic_DNA"/>
</dbReference>
<dbReference type="Pfam" id="PF09551">
    <property type="entry name" value="Spore_II_R"/>
    <property type="match status" value="1"/>
</dbReference>
<protein>
    <submittedName>
        <fullName evidence="1">Stage II sporulation protein R</fullName>
    </submittedName>
</protein>
<gene>
    <name evidence="1" type="primary">spoIIR</name>
    <name evidence="1" type="ORF">AB4Y30_16920</name>
</gene>
<organism evidence="1">
    <name type="scientific">Ornithinibacillus sp. 4-3</name>
    <dbReference type="NCBI Taxonomy" id="3231488"/>
    <lineage>
        <taxon>Bacteria</taxon>
        <taxon>Bacillati</taxon>
        <taxon>Bacillota</taxon>
        <taxon>Bacilli</taxon>
        <taxon>Bacillales</taxon>
        <taxon>Bacillaceae</taxon>
        <taxon>Ornithinibacillus</taxon>
    </lineage>
</organism>
<dbReference type="InterPro" id="IPR014202">
    <property type="entry name" value="Spore_II_R"/>
</dbReference>
<evidence type="ECO:0000313" key="1">
    <source>
        <dbReference type="EMBL" id="XDK32668.1"/>
    </source>
</evidence>
<name>A0AB39HSB5_9BACI</name>
<reference evidence="1" key="1">
    <citation type="submission" date="2024-07" db="EMBL/GenBank/DDBJ databases">
        <title>Halotolerant mesophilic bacterium Ornithinibacillus sp. 4-3, sp. nov., isolated from soil.</title>
        <authorList>
            <person name="Sidarenka A.V."/>
            <person name="Guliayeva D.E."/>
            <person name="Leanovich S.I."/>
            <person name="Hileuskaya K.S."/>
            <person name="Akhremchuk A.E."/>
            <person name="Sikolenko M.A."/>
            <person name="Valentovich L.N."/>
        </authorList>
    </citation>
    <scope>NUCLEOTIDE SEQUENCE</scope>
    <source>
        <strain evidence="1">4-3</strain>
    </source>
</reference>
<dbReference type="AlphaFoldDB" id="A0AB39HSB5"/>
<accession>A0AB39HSB5</accession>
<dbReference type="RefSeq" id="WP_368653356.1">
    <property type="nucleotide sequence ID" value="NZ_CP162599.1"/>
</dbReference>
<proteinExistence type="predicted"/>
<sequence length="188" mass="21602">MKKAFLFILLFLLFFMGLETKQATSFGYQVIPDEAIRLRILANSDADADQAIKYKVRNAVNAQVESWVGDMTDINEARELIQENISAIHETIAQVLETEGISYDFHVSYRKDIPFPNKFYGNLLYPAGEYEAILVTLGEGFGENWWCVLFPPLCFVDFNQEATVLEEDQEQESEAEVKFFLLEWLGFS</sequence>
<dbReference type="NCBIfam" id="TIGR02837">
    <property type="entry name" value="spore_II_R"/>
    <property type="match status" value="1"/>
</dbReference>